<protein>
    <recommendedName>
        <fullName evidence="5 6">Cell division protein FtsA</fullName>
    </recommendedName>
</protein>
<dbReference type="PANTHER" id="PTHR32432:SF4">
    <property type="entry name" value="CELL DIVISION PROTEIN FTSA"/>
    <property type="match status" value="1"/>
</dbReference>
<dbReference type="InterPro" id="IPR050696">
    <property type="entry name" value="FtsA/MreB"/>
</dbReference>
<evidence type="ECO:0000256" key="3">
    <source>
        <dbReference type="ARBA" id="ARBA00023136"/>
    </source>
</evidence>
<evidence type="ECO:0000256" key="4">
    <source>
        <dbReference type="ARBA" id="ARBA00023306"/>
    </source>
</evidence>
<dbReference type="GO" id="GO:0009898">
    <property type="term" value="C:cytoplasmic side of plasma membrane"/>
    <property type="evidence" value="ECO:0007669"/>
    <property type="project" value="UniProtKB-UniRule"/>
</dbReference>
<gene>
    <name evidence="5 8" type="primary">ftsA</name>
    <name evidence="8" type="ORF">MTBPR1_50161</name>
</gene>
<feature type="domain" description="SHS2" evidence="7">
    <location>
        <begin position="10"/>
        <end position="197"/>
    </location>
</feature>
<dbReference type="PIRSF" id="PIRSF003101">
    <property type="entry name" value="FtsA"/>
    <property type="match status" value="1"/>
</dbReference>
<comment type="similarity">
    <text evidence="5 6">Belongs to the FtsA/MreB family.</text>
</comment>
<dbReference type="SUPFAM" id="SSF53067">
    <property type="entry name" value="Actin-like ATPase domain"/>
    <property type="match status" value="2"/>
</dbReference>
<dbReference type="InterPro" id="IPR043129">
    <property type="entry name" value="ATPase_NBD"/>
</dbReference>
<dbReference type="HAMAP" id="MF_02033">
    <property type="entry name" value="FtsA"/>
    <property type="match status" value="1"/>
</dbReference>
<evidence type="ECO:0000256" key="5">
    <source>
        <dbReference type="HAMAP-Rule" id="MF_02033"/>
    </source>
</evidence>
<dbReference type="InterPro" id="IPR020823">
    <property type="entry name" value="Cell_div_FtsA"/>
</dbReference>
<name>A0A1C3RJF5_9PROT</name>
<keyword evidence="3 5" id="KW-0472">Membrane</keyword>
<dbReference type="Gene3D" id="3.30.420.40">
    <property type="match status" value="2"/>
</dbReference>
<dbReference type="GO" id="GO:0043093">
    <property type="term" value="P:FtsZ-dependent cytokinesis"/>
    <property type="evidence" value="ECO:0007669"/>
    <property type="project" value="UniProtKB-UniRule"/>
</dbReference>
<proteinExistence type="inferred from homology"/>
<comment type="subunit">
    <text evidence="5">Self-interacts. Interacts with FtsZ.</text>
</comment>
<dbReference type="GO" id="GO:0032153">
    <property type="term" value="C:cell division site"/>
    <property type="evidence" value="ECO:0007669"/>
    <property type="project" value="UniProtKB-UniRule"/>
</dbReference>
<dbReference type="STRING" id="1867952.MTBPR1_50161"/>
<dbReference type="NCBIfam" id="TIGR01174">
    <property type="entry name" value="ftsA"/>
    <property type="match status" value="1"/>
</dbReference>
<evidence type="ECO:0000313" key="9">
    <source>
        <dbReference type="Proteomes" id="UP000231658"/>
    </source>
</evidence>
<evidence type="ECO:0000259" key="7">
    <source>
        <dbReference type="SMART" id="SM00842"/>
    </source>
</evidence>
<dbReference type="Pfam" id="PF02491">
    <property type="entry name" value="SHS2_FTSA"/>
    <property type="match status" value="1"/>
</dbReference>
<comment type="subcellular location">
    <subcellularLocation>
        <location evidence="5">Cell membrane</location>
        <topology evidence="5">Peripheral membrane protein</topology>
        <orientation evidence="5">Cytoplasmic side</orientation>
    </subcellularLocation>
    <text evidence="5">Localizes to the Z ring in an FtsZ-dependent manner. Targeted to the membrane through a conserved C-terminal amphipathic helix.</text>
</comment>
<keyword evidence="2 5" id="KW-0132">Cell division</keyword>
<dbReference type="PANTHER" id="PTHR32432">
    <property type="entry name" value="CELL DIVISION PROTEIN FTSA-RELATED"/>
    <property type="match status" value="1"/>
</dbReference>
<dbReference type="SMART" id="SM00842">
    <property type="entry name" value="FtsA"/>
    <property type="match status" value="1"/>
</dbReference>
<dbReference type="Proteomes" id="UP000231658">
    <property type="component" value="Unassembled WGS sequence"/>
</dbReference>
<dbReference type="Pfam" id="PF14450">
    <property type="entry name" value="FtsA"/>
    <property type="match status" value="2"/>
</dbReference>
<sequence>MTKKTRNGLIAALDIGTTKVSCFVARATKDQDLEIIGLSHQIANGLRRGVIVDMEAAEKSIRSAVHVAEEMADDTIERVIVSLSGGHPAANLHNVETNVHTAKIEDPDVMRLFNQARAQGQLPEDHILLHTLPTEFVINGESGVRDPRGMAGDRLGVRMNLVSANSSTVQNLKTCLERCHLDVEEEVVGAYASGLGCLVEDEMNLGCCVVDMGGGTTDLAVFIDGSLVHVDSIPVGGSQVTNDISRGLNTPVAHAERMKTKFGSCLPAPSDDHEILRVPVLGEEDDAEGTTESRSTLVSIIQPRLEETFELVRERLEHSGFDKAIGRQVVLTGGASQLRGVQELAARILSKRIRLARPQHLQGLADATSGPEFSTCIGLLKYAHEKQGVWPTGPAQTGPDPNSLFGKLGVWFKQNF</sequence>
<dbReference type="InterPro" id="IPR003494">
    <property type="entry name" value="SHS2_FtsA"/>
</dbReference>
<reference evidence="8 9" key="1">
    <citation type="submission" date="2016-07" db="EMBL/GenBank/DDBJ databases">
        <authorList>
            <person name="Lefevre C.T."/>
        </authorList>
    </citation>
    <scope>NUCLEOTIDE SEQUENCE [LARGE SCALE GENOMIC DNA]</scope>
    <source>
        <strain evidence="8">PR1</strain>
    </source>
</reference>
<keyword evidence="4 5" id="KW-0131">Cell cycle</keyword>
<dbReference type="CDD" id="cd24048">
    <property type="entry name" value="ASKHA_NBD_FtsA"/>
    <property type="match status" value="1"/>
</dbReference>
<dbReference type="EMBL" id="FLYE01000044">
    <property type="protein sequence ID" value="SCA57405.1"/>
    <property type="molecule type" value="Genomic_DNA"/>
</dbReference>
<dbReference type="AlphaFoldDB" id="A0A1C3RJF5"/>
<evidence type="ECO:0000256" key="1">
    <source>
        <dbReference type="ARBA" id="ARBA00022475"/>
    </source>
</evidence>
<organism evidence="8 9">
    <name type="scientific">Candidatus Terasakiella magnetica</name>
    <dbReference type="NCBI Taxonomy" id="1867952"/>
    <lineage>
        <taxon>Bacteria</taxon>
        <taxon>Pseudomonadati</taxon>
        <taxon>Pseudomonadota</taxon>
        <taxon>Alphaproteobacteria</taxon>
        <taxon>Rhodospirillales</taxon>
        <taxon>Terasakiellaceae</taxon>
        <taxon>Terasakiella</taxon>
    </lineage>
</organism>
<accession>A0A1C3RJF5</accession>
<evidence type="ECO:0000256" key="6">
    <source>
        <dbReference type="PIRNR" id="PIRNR003101"/>
    </source>
</evidence>
<evidence type="ECO:0000313" key="8">
    <source>
        <dbReference type="EMBL" id="SCA57405.1"/>
    </source>
</evidence>
<keyword evidence="1 5" id="KW-1003">Cell membrane</keyword>
<comment type="function">
    <text evidence="5 6">Cell division protein that is involved in the assembly of the Z ring. May serve as a membrane anchor for the Z ring.</text>
</comment>
<keyword evidence="9" id="KW-1185">Reference proteome</keyword>
<evidence type="ECO:0000256" key="2">
    <source>
        <dbReference type="ARBA" id="ARBA00022618"/>
    </source>
</evidence>